<dbReference type="Proteomes" id="UP000313231">
    <property type="component" value="Unassembled WGS sequence"/>
</dbReference>
<keyword evidence="2" id="KW-1185">Reference proteome</keyword>
<dbReference type="CDD" id="cd07067">
    <property type="entry name" value="HP_PGM_like"/>
    <property type="match status" value="1"/>
</dbReference>
<sequence length="222" mass="23768">MRLLLLRHGQTTSNVAGALDTGTPGADLTELGRAQAEAAAAVLADRDIASIHCSTLVRTQQTAAPLAQRLGLRPTIHDGLREITAGDLEMRTDTASAHAYRHLIASWLLEGDLDARLPGGETAHDFLERYDAAIDEIRATTRGTALVVSHGAAIRSWVGLRGGDIPEHLHELAVEYLQNTGCIELTDDSGRGWEIVDWLSHPVGGHLLEDDTAADPTGRAPE</sequence>
<evidence type="ECO:0000313" key="1">
    <source>
        <dbReference type="EMBL" id="TNM36542.1"/>
    </source>
</evidence>
<dbReference type="InterPro" id="IPR050275">
    <property type="entry name" value="PGM_Phosphatase"/>
</dbReference>
<proteinExistence type="predicted"/>
<dbReference type="EMBL" id="VDMP01000027">
    <property type="protein sequence ID" value="TNM36542.1"/>
    <property type="molecule type" value="Genomic_DNA"/>
</dbReference>
<dbReference type="InterPro" id="IPR001345">
    <property type="entry name" value="PG/BPGM_mutase_AS"/>
</dbReference>
<reference evidence="1 2" key="1">
    <citation type="journal article" date="2016" name="Int. J. Syst. Evol. Microbiol.">
        <title>Nocardioides albidus sp. nov., an actinobacterium isolated from garden soil.</title>
        <authorList>
            <person name="Singh H."/>
            <person name="Du J."/>
            <person name="Trinh H."/>
            <person name="Won K."/>
            <person name="Yang J.E."/>
            <person name="Yin C."/>
            <person name="Kook M."/>
            <person name="Yi T.H."/>
        </authorList>
    </citation>
    <scope>NUCLEOTIDE SEQUENCE [LARGE SCALE GENOMIC DNA]</scope>
    <source>
        <strain evidence="1 2">CCTCC AB 2015297</strain>
    </source>
</reference>
<dbReference type="InterPro" id="IPR029033">
    <property type="entry name" value="His_PPase_superfam"/>
</dbReference>
<dbReference type="PANTHER" id="PTHR48100">
    <property type="entry name" value="BROAD-SPECIFICITY PHOSPHATASE YOR283W-RELATED"/>
    <property type="match status" value="1"/>
</dbReference>
<dbReference type="GO" id="GO:0005737">
    <property type="term" value="C:cytoplasm"/>
    <property type="evidence" value="ECO:0007669"/>
    <property type="project" value="TreeGrafter"/>
</dbReference>
<organism evidence="1 2">
    <name type="scientific">Nocardioides albidus</name>
    <dbReference type="NCBI Taxonomy" id="1517589"/>
    <lineage>
        <taxon>Bacteria</taxon>
        <taxon>Bacillati</taxon>
        <taxon>Actinomycetota</taxon>
        <taxon>Actinomycetes</taxon>
        <taxon>Propionibacteriales</taxon>
        <taxon>Nocardioidaceae</taxon>
        <taxon>Nocardioides</taxon>
    </lineage>
</organism>
<name>A0A5C4VL64_9ACTN</name>
<accession>A0A5C4VL64</accession>
<gene>
    <name evidence="1" type="ORF">FHP29_20650</name>
</gene>
<protein>
    <submittedName>
        <fullName evidence="1">Histidine phosphatase family protein</fullName>
    </submittedName>
</protein>
<dbReference type="Gene3D" id="3.40.50.1240">
    <property type="entry name" value="Phosphoglycerate mutase-like"/>
    <property type="match status" value="1"/>
</dbReference>
<dbReference type="PROSITE" id="PS00175">
    <property type="entry name" value="PG_MUTASE"/>
    <property type="match status" value="1"/>
</dbReference>
<dbReference type="InterPro" id="IPR013078">
    <property type="entry name" value="His_Pase_superF_clade-1"/>
</dbReference>
<dbReference type="AlphaFoldDB" id="A0A5C4VL64"/>
<dbReference type="PANTHER" id="PTHR48100:SF58">
    <property type="entry name" value="PE-PGRS FAMILY PROTEIN PE_PGRS11"/>
    <property type="match status" value="1"/>
</dbReference>
<dbReference type="RefSeq" id="WP_139624727.1">
    <property type="nucleotide sequence ID" value="NZ_VDMP01000027.1"/>
</dbReference>
<dbReference type="SMART" id="SM00855">
    <property type="entry name" value="PGAM"/>
    <property type="match status" value="1"/>
</dbReference>
<evidence type="ECO:0000313" key="2">
    <source>
        <dbReference type="Proteomes" id="UP000313231"/>
    </source>
</evidence>
<dbReference type="OrthoDB" id="9793115at2"/>
<dbReference type="GO" id="GO:0016791">
    <property type="term" value="F:phosphatase activity"/>
    <property type="evidence" value="ECO:0007669"/>
    <property type="project" value="TreeGrafter"/>
</dbReference>
<comment type="caution">
    <text evidence="1">The sequence shown here is derived from an EMBL/GenBank/DDBJ whole genome shotgun (WGS) entry which is preliminary data.</text>
</comment>
<dbReference type="Pfam" id="PF00300">
    <property type="entry name" value="His_Phos_1"/>
    <property type="match status" value="1"/>
</dbReference>
<dbReference type="SUPFAM" id="SSF53254">
    <property type="entry name" value="Phosphoglycerate mutase-like"/>
    <property type="match status" value="1"/>
</dbReference>